<dbReference type="InterPro" id="IPR029061">
    <property type="entry name" value="THDP-binding"/>
</dbReference>
<dbReference type="Gene3D" id="3.40.50.970">
    <property type="match status" value="2"/>
</dbReference>
<accession>A0A941E803</accession>
<dbReference type="RefSeq" id="WP_212516792.1">
    <property type="nucleotide sequence ID" value="NZ_JAGSOH010000007.1"/>
</dbReference>
<protein>
    <recommendedName>
        <fullName evidence="3">Thiamine pyrophosphate enzyme TPP-binding domain-containing protein</fullName>
    </recommendedName>
</protein>
<dbReference type="Proteomes" id="UP000676325">
    <property type="component" value="Unassembled WGS sequence"/>
</dbReference>
<dbReference type="GO" id="GO:0016491">
    <property type="term" value="F:oxidoreductase activity"/>
    <property type="evidence" value="ECO:0007669"/>
    <property type="project" value="UniProtKB-KW"/>
</dbReference>
<evidence type="ECO:0000259" key="3">
    <source>
        <dbReference type="Pfam" id="PF02775"/>
    </source>
</evidence>
<dbReference type="GO" id="GO:0030976">
    <property type="term" value="F:thiamine pyrophosphate binding"/>
    <property type="evidence" value="ECO:0007669"/>
    <property type="project" value="InterPro"/>
</dbReference>
<organism evidence="4 5">
    <name type="scientific">Actinospica acidithermotolerans</name>
    <dbReference type="NCBI Taxonomy" id="2828514"/>
    <lineage>
        <taxon>Bacteria</taxon>
        <taxon>Bacillati</taxon>
        <taxon>Actinomycetota</taxon>
        <taxon>Actinomycetes</taxon>
        <taxon>Catenulisporales</taxon>
        <taxon>Actinospicaceae</taxon>
        <taxon>Actinospica</taxon>
    </lineage>
</organism>
<gene>
    <name evidence="4" type="ORF">KDK95_04915</name>
</gene>
<dbReference type="AlphaFoldDB" id="A0A941E803"/>
<dbReference type="GO" id="GO:0000287">
    <property type="term" value="F:magnesium ion binding"/>
    <property type="evidence" value="ECO:0007669"/>
    <property type="project" value="UniProtKB-ARBA"/>
</dbReference>
<feature type="region of interest" description="Disordered" evidence="2">
    <location>
        <begin position="166"/>
        <end position="188"/>
    </location>
</feature>
<dbReference type="PANTHER" id="PTHR42897">
    <property type="entry name" value="PYRUVATE SYNTHASE SUBUNIT PORB"/>
    <property type="match status" value="1"/>
</dbReference>
<dbReference type="Pfam" id="PF02775">
    <property type="entry name" value="TPP_enzyme_C"/>
    <property type="match status" value="1"/>
</dbReference>
<sequence length="331" mass="35162">MSATKVKFYQVGSFAVGNRLLPSSARSNQSDAHRADSIVSGHRACQGCGELLGARYVLDTAMRAAEGKLVVVNATGCLEVTTTPFPESAWRVPWLHSLFGNAPAVASGVAAALRAQGRTDVRVLGQAGDGGTVDIGLGCLSGMFERGDDVLFVCYDNEAYMNTGVQRSGATPPAARTATTPVAPGHPGNEFGHGKDVPAIAMAHRIPYVATATVADLRDLEAKVERAMSLHGPRYLHVLVPCPLGWGAPGSQTVRLARLATESGLFPLIEAMDGELVAASPIRRRVPVEEYLRAQGRYAHLFGEPGRPDLVARIQEIADRNIRVYGLEPVS</sequence>
<dbReference type="InterPro" id="IPR011766">
    <property type="entry name" value="TPP_enzyme_TPP-bd"/>
</dbReference>
<name>A0A941E803_9ACTN</name>
<evidence type="ECO:0000256" key="2">
    <source>
        <dbReference type="SAM" id="MobiDB-lite"/>
    </source>
</evidence>
<proteinExistence type="predicted"/>
<evidence type="ECO:0000313" key="4">
    <source>
        <dbReference type="EMBL" id="MBR7825638.1"/>
    </source>
</evidence>
<feature type="domain" description="Thiamine pyrophosphate enzyme TPP-binding" evidence="3">
    <location>
        <begin position="75"/>
        <end position="238"/>
    </location>
</feature>
<evidence type="ECO:0000313" key="5">
    <source>
        <dbReference type="Proteomes" id="UP000676325"/>
    </source>
</evidence>
<keyword evidence="5" id="KW-1185">Reference proteome</keyword>
<feature type="compositionally biased region" description="Low complexity" evidence="2">
    <location>
        <begin position="170"/>
        <end position="183"/>
    </location>
</feature>
<evidence type="ECO:0000256" key="1">
    <source>
        <dbReference type="ARBA" id="ARBA00023002"/>
    </source>
</evidence>
<dbReference type="PANTHER" id="PTHR42897:SF2">
    <property type="entry name" value="PYRUVATE SYNTHASE SUBUNIT PORB"/>
    <property type="match status" value="1"/>
</dbReference>
<reference evidence="4" key="1">
    <citation type="submission" date="2021-04" db="EMBL/GenBank/DDBJ databases">
        <title>Genome based classification of Actinospica acidithermotolerans sp. nov., an actinobacterium isolated from an Indonesian hot spring.</title>
        <authorList>
            <person name="Kusuma A.B."/>
            <person name="Putra K.E."/>
            <person name="Nafisah S."/>
            <person name="Loh J."/>
            <person name="Nouioui I."/>
            <person name="Goodfellow M."/>
        </authorList>
    </citation>
    <scope>NUCLEOTIDE SEQUENCE</scope>
    <source>
        <strain evidence="4">MGRD01-02</strain>
    </source>
</reference>
<dbReference type="CDD" id="cd03376">
    <property type="entry name" value="TPP_PFOR_porB_like"/>
    <property type="match status" value="1"/>
</dbReference>
<dbReference type="EMBL" id="JAGSOH010000007">
    <property type="protein sequence ID" value="MBR7825638.1"/>
    <property type="molecule type" value="Genomic_DNA"/>
</dbReference>
<dbReference type="SUPFAM" id="SSF52518">
    <property type="entry name" value="Thiamin diphosphate-binding fold (THDP-binding)"/>
    <property type="match status" value="1"/>
</dbReference>
<keyword evidence="1" id="KW-0560">Oxidoreductase</keyword>
<comment type="caution">
    <text evidence="4">The sequence shown here is derived from an EMBL/GenBank/DDBJ whole genome shotgun (WGS) entry which is preliminary data.</text>
</comment>
<dbReference type="InterPro" id="IPR051479">
    <property type="entry name" value="PorB-like"/>
</dbReference>